<proteinExistence type="predicted"/>
<keyword evidence="6 13" id="KW-0547">Nucleotide-binding</keyword>
<organism evidence="17 18">
    <name type="scientific">Camelus dromedarius</name>
    <name type="common">Dromedary</name>
    <name type="synonym">Arabian camel</name>
    <dbReference type="NCBI Taxonomy" id="9838"/>
    <lineage>
        <taxon>Eukaryota</taxon>
        <taxon>Metazoa</taxon>
        <taxon>Chordata</taxon>
        <taxon>Craniata</taxon>
        <taxon>Vertebrata</taxon>
        <taxon>Euteleostomi</taxon>
        <taxon>Mammalia</taxon>
        <taxon>Eutheria</taxon>
        <taxon>Laurasiatheria</taxon>
        <taxon>Artiodactyla</taxon>
        <taxon>Tylopoda</taxon>
        <taxon>Camelidae</taxon>
        <taxon>Camelus</taxon>
    </lineage>
</organism>
<comment type="subcellular location">
    <subcellularLocation>
        <location evidence="1">Cytoplasm</location>
        <location evidence="1">Cytoskeleton</location>
        <location evidence="1">Spindle</location>
    </subcellularLocation>
</comment>
<keyword evidence="7" id="KW-0131">Cell cycle</keyword>
<dbReference type="GO" id="GO:0004674">
    <property type="term" value="F:protein serine/threonine kinase activity"/>
    <property type="evidence" value="ECO:0007669"/>
    <property type="project" value="UniProtKB-KW"/>
</dbReference>
<evidence type="ECO:0000259" key="16">
    <source>
        <dbReference type="PROSITE" id="PS50011"/>
    </source>
</evidence>
<keyword evidence="9 13" id="KW-0067">ATP-binding</keyword>
<dbReference type="Gene3D" id="1.10.510.10">
    <property type="entry name" value="Transferase(Phosphotransferase) domain 1"/>
    <property type="match status" value="1"/>
</dbReference>
<evidence type="ECO:0000256" key="6">
    <source>
        <dbReference type="ARBA" id="ARBA00022741"/>
    </source>
</evidence>
<evidence type="ECO:0000256" key="11">
    <source>
        <dbReference type="ARBA" id="ARBA00048679"/>
    </source>
</evidence>
<evidence type="ECO:0000256" key="5">
    <source>
        <dbReference type="ARBA" id="ARBA00022679"/>
    </source>
</evidence>
<evidence type="ECO:0000256" key="3">
    <source>
        <dbReference type="ARBA" id="ARBA00022527"/>
    </source>
</evidence>
<dbReference type="EC" id="2.7.11.1" evidence="2"/>
<evidence type="ECO:0000256" key="13">
    <source>
        <dbReference type="PIRSR" id="PIRSR630616-2"/>
    </source>
</evidence>
<feature type="cross-link" description="Glycyl lysine isopeptide (Lys-Gly) (interchain with G-Cter in SUMO2)" evidence="14">
    <location>
        <position position="112"/>
    </location>
</feature>
<evidence type="ECO:0000313" key="17">
    <source>
        <dbReference type="EMBL" id="KAB1262562.1"/>
    </source>
</evidence>
<gene>
    <name evidence="17" type="ORF">Cadr_000020952</name>
</gene>
<dbReference type="GO" id="GO:0051301">
    <property type="term" value="P:cell division"/>
    <property type="evidence" value="ECO:0007669"/>
    <property type="project" value="UniProtKB-KW"/>
</dbReference>
<feature type="binding site" evidence="13">
    <location>
        <begin position="50"/>
        <end position="52"/>
    </location>
    <ligand>
        <name>ATP</name>
        <dbReference type="ChEBI" id="CHEBI:30616"/>
    </ligand>
</feature>
<evidence type="ECO:0000313" key="18">
    <source>
        <dbReference type="Proteomes" id="UP000299084"/>
    </source>
</evidence>
<dbReference type="EMBL" id="JWIN03000019">
    <property type="protein sequence ID" value="KAB1262562.1"/>
    <property type="molecule type" value="Genomic_DNA"/>
</dbReference>
<comment type="catalytic activity">
    <reaction evidence="11">
        <text>L-seryl-[protein] + ATP = O-phospho-L-seryl-[protein] + ADP + H(+)</text>
        <dbReference type="Rhea" id="RHEA:17989"/>
        <dbReference type="Rhea" id="RHEA-COMP:9863"/>
        <dbReference type="Rhea" id="RHEA-COMP:11604"/>
        <dbReference type="ChEBI" id="CHEBI:15378"/>
        <dbReference type="ChEBI" id="CHEBI:29999"/>
        <dbReference type="ChEBI" id="CHEBI:30616"/>
        <dbReference type="ChEBI" id="CHEBI:83421"/>
        <dbReference type="ChEBI" id="CHEBI:456216"/>
        <dbReference type="EC" id="2.7.11.1"/>
    </reaction>
</comment>
<keyword evidence="18" id="KW-1185">Reference proteome</keyword>
<evidence type="ECO:0000256" key="4">
    <source>
        <dbReference type="ARBA" id="ARBA00022618"/>
    </source>
</evidence>
<feature type="binding site" evidence="13">
    <location>
        <begin position="114"/>
        <end position="115"/>
    </location>
    <ligand>
        <name>ATP</name>
        <dbReference type="ChEBI" id="CHEBI:30616"/>
    </ligand>
</feature>
<dbReference type="PROSITE" id="PS00108">
    <property type="entry name" value="PROTEIN_KINASE_ST"/>
    <property type="match status" value="1"/>
</dbReference>
<dbReference type="SMART" id="SM00220">
    <property type="entry name" value="S_TKc"/>
    <property type="match status" value="1"/>
</dbReference>
<evidence type="ECO:0000256" key="14">
    <source>
        <dbReference type="PIRSR" id="PIRSR630616-3"/>
    </source>
</evidence>
<feature type="region of interest" description="Disordered" evidence="15">
    <location>
        <begin position="233"/>
        <end position="256"/>
    </location>
</feature>
<keyword evidence="3" id="KW-0723">Serine/threonine-protein kinase</keyword>
<dbReference type="InterPro" id="IPR030616">
    <property type="entry name" value="Aur-like"/>
</dbReference>
<evidence type="ECO:0000256" key="1">
    <source>
        <dbReference type="ARBA" id="ARBA00004186"/>
    </source>
</evidence>
<sequence>MKGLSDTQYTFLYRLQNQASRVFILRCRHPNILRLYGYFHDATRVYLILEYAPLGAVYRELQKLSKFDEQRTATVSFHLLSRRILIASAYITELANALSYCHSKRVIHRDIKPENLLLGSAGELKIADFGWSVHAPSSRRTTLCGTLDYLPPEMIEGRMHDEKVDLWSLGVLCYEFLVGKPPFEASTYQETYRRISRVEFTFPDFVPEGARDLISRLLKHNPSQRPTLREVLEHPWVTANSKPSSSQKKESTSKQP</sequence>
<name>A0A5N4CUN8_CAMDR</name>
<reference evidence="17 18" key="1">
    <citation type="journal article" date="2019" name="Mol. Ecol. Resour.">
        <title>Improving Illumina assemblies with Hi-C and long reads: an example with the North African dromedary.</title>
        <authorList>
            <person name="Elbers J.P."/>
            <person name="Rogers M.F."/>
            <person name="Perelman P.L."/>
            <person name="Proskuryakova A.A."/>
            <person name="Serdyukova N.A."/>
            <person name="Johnson W.E."/>
            <person name="Horin P."/>
            <person name="Corander J."/>
            <person name="Murphy D."/>
            <person name="Burger P.A."/>
        </authorList>
    </citation>
    <scope>NUCLEOTIDE SEQUENCE [LARGE SCALE GENOMIC DNA]</scope>
    <source>
        <strain evidence="17">Drom800</strain>
        <tissue evidence="17">Blood</tissue>
    </source>
</reference>
<dbReference type="GO" id="GO:0005819">
    <property type="term" value="C:spindle"/>
    <property type="evidence" value="ECO:0007669"/>
    <property type="project" value="UniProtKB-SubCell"/>
</dbReference>
<evidence type="ECO:0000256" key="7">
    <source>
        <dbReference type="ARBA" id="ARBA00022776"/>
    </source>
</evidence>
<feature type="compositionally biased region" description="Basic and acidic residues" evidence="15">
    <location>
        <begin position="247"/>
        <end position="256"/>
    </location>
</feature>
<dbReference type="GO" id="GO:0005524">
    <property type="term" value="F:ATP binding"/>
    <property type="evidence" value="ECO:0007669"/>
    <property type="project" value="UniProtKB-KW"/>
</dbReference>
<evidence type="ECO:0000256" key="2">
    <source>
        <dbReference type="ARBA" id="ARBA00012513"/>
    </source>
</evidence>
<feature type="binding site" evidence="13">
    <location>
        <position position="128"/>
    </location>
    <ligand>
        <name>ATP</name>
        <dbReference type="ChEBI" id="CHEBI:30616"/>
    </ligand>
</feature>
<dbReference type="PANTHER" id="PTHR24350">
    <property type="entry name" value="SERINE/THREONINE-PROTEIN KINASE IAL-RELATED"/>
    <property type="match status" value="1"/>
</dbReference>
<dbReference type="InterPro" id="IPR000719">
    <property type="entry name" value="Prot_kinase_dom"/>
</dbReference>
<dbReference type="FunFam" id="1.10.510.10:FF:000137">
    <property type="entry name" value="Aurora kinase A"/>
    <property type="match status" value="1"/>
</dbReference>
<comment type="catalytic activity">
    <reaction evidence="10">
        <text>L-threonyl-[protein] + ATP = O-phospho-L-threonyl-[protein] + ADP + H(+)</text>
        <dbReference type="Rhea" id="RHEA:46608"/>
        <dbReference type="Rhea" id="RHEA-COMP:11060"/>
        <dbReference type="Rhea" id="RHEA-COMP:11605"/>
        <dbReference type="ChEBI" id="CHEBI:15378"/>
        <dbReference type="ChEBI" id="CHEBI:30013"/>
        <dbReference type="ChEBI" id="CHEBI:30616"/>
        <dbReference type="ChEBI" id="CHEBI:61977"/>
        <dbReference type="ChEBI" id="CHEBI:456216"/>
        <dbReference type="EC" id="2.7.11.1"/>
    </reaction>
</comment>
<comment type="caution">
    <text evidence="17">The sequence shown here is derived from an EMBL/GenBank/DDBJ whole genome shotgun (WGS) entry which is preliminary data.</text>
</comment>
<dbReference type="Pfam" id="PF00069">
    <property type="entry name" value="Pkinase"/>
    <property type="match status" value="1"/>
</dbReference>
<feature type="active site" description="Proton acceptor" evidence="12">
    <location>
        <position position="110"/>
    </location>
</feature>
<dbReference type="InterPro" id="IPR008271">
    <property type="entry name" value="Ser/Thr_kinase_AS"/>
</dbReference>
<feature type="domain" description="Protein kinase" evidence="16">
    <location>
        <begin position="1"/>
        <end position="237"/>
    </location>
</feature>
<keyword evidence="7" id="KW-0498">Mitosis</keyword>
<evidence type="ECO:0000256" key="15">
    <source>
        <dbReference type="SAM" id="MobiDB-lite"/>
    </source>
</evidence>
<evidence type="ECO:0000256" key="12">
    <source>
        <dbReference type="PIRSR" id="PIRSR630616-1"/>
    </source>
</evidence>
<dbReference type="PIRSF" id="PIRSF000654">
    <property type="entry name" value="Integrin-linked_kinase"/>
    <property type="match status" value="1"/>
</dbReference>
<keyword evidence="4" id="KW-0132">Cell division</keyword>
<protein>
    <recommendedName>
        <fullName evidence="2">non-specific serine/threonine protein kinase</fullName>
        <ecNumber evidence="2">2.7.11.1</ecNumber>
    </recommendedName>
</protein>
<keyword evidence="8 17" id="KW-0418">Kinase</keyword>
<accession>A0A5N4CUN8</accession>
<dbReference type="Proteomes" id="UP000299084">
    <property type="component" value="Unassembled WGS sequence"/>
</dbReference>
<dbReference type="AlphaFoldDB" id="A0A5N4CUN8"/>
<evidence type="ECO:0000256" key="10">
    <source>
        <dbReference type="ARBA" id="ARBA00047899"/>
    </source>
</evidence>
<keyword evidence="5" id="KW-0808">Transferase</keyword>
<dbReference type="PROSITE" id="PS50011">
    <property type="entry name" value="PROTEIN_KINASE_DOM"/>
    <property type="match status" value="1"/>
</dbReference>
<dbReference type="SUPFAM" id="SSF56112">
    <property type="entry name" value="Protein kinase-like (PK-like)"/>
    <property type="match status" value="1"/>
</dbReference>
<dbReference type="InterPro" id="IPR011009">
    <property type="entry name" value="Kinase-like_dom_sf"/>
</dbReference>
<evidence type="ECO:0000256" key="8">
    <source>
        <dbReference type="ARBA" id="ARBA00022777"/>
    </source>
</evidence>
<evidence type="ECO:0000256" key="9">
    <source>
        <dbReference type="ARBA" id="ARBA00022840"/>
    </source>
</evidence>